<dbReference type="AlphaFoldDB" id="A0A174VPM2"/>
<organism evidence="1 2">
    <name type="scientific">Clostridium baratii</name>
    <dbReference type="NCBI Taxonomy" id="1561"/>
    <lineage>
        <taxon>Bacteria</taxon>
        <taxon>Bacillati</taxon>
        <taxon>Bacillota</taxon>
        <taxon>Clostridia</taxon>
        <taxon>Eubacteriales</taxon>
        <taxon>Clostridiaceae</taxon>
        <taxon>Clostridium</taxon>
    </lineage>
</organism>
<gene>
    <name evidence="1" type="ORF">ERS852568_03041</name>
</gene>
<proteinExistence type="predicted"/>
<reference evidence="1 2" key="1">
    <citation type="submission" date="2015-09" db="EMBL/GenBank/DDBJ databases">
        <authorList>
            <consortium name="Pathogen Informatics"/>
        </authorList>
    </citation>
    <scope>NUCLEOTIDE SEQUENCE [LARGE SCALE GENOMIC DNA]</scope>
    <source>
        <strain evidence="1 2">2789STDY5834956</strain>
    </source>
</reference>
<evidence type="ECO:0008006" key="3">
    <source>
        <dbReference type="Google" id="ProtNLM"/>
    </source>
</evidence>
<protein>
    <recommendedName>
        <fullName evidence="3">DUF4489 domain-containing protein</fullName>
    </recommendedName>
</protein>
<evidence type="ECO:0000313" key="1">
    <source>
        <dbReference type="EMBL" id="CUQ35396.1"/>
    </source>
</evidence>
<accession>A0A174VPM2</accession>
<dbReference type="EMBL" id="CZBO01000023">
    <property type="protein sequence ID" value="CUQ35396.1"/>
    <property type="molecule type" value="Genomic_DNA"/>
</dbReference>
<dbReference type="InterPro" id="IPR027972">
    <property type="entry name" value="DUF4489"/>
</dbReference>
<evidence type="ECO:0000313" key="2">
    <source>
        <dbReference type="Proteomes" id="UP000095563"/>
    </source>
</evidence>
<dbReference type="RefSeq" id="WP_055209401.1">
    <property type="nucleotide sequence ID" value="NZ_CZBO01000023.1"/>
</dbReference>
<dbReference type="Proteomes" id="UP000095563">
    <property type="component" value="Unassembled WGS sequence"/>
</dbReference>
<dbReference type="Pfam" id="PF14879">
    <property type="entry name" value="DUF4489"/>
    <property type="match status" value="1"/>
</dbReference>
<sequence length="199" mass="21363">MKMIQENHDCFDDCECKEPKKYYYDDCYEPKCCKPKKVCYEECCVVKRRTKCSPEPGKALLKCGRGAAGPLPILADGLLLGGSNAINVGSVTIDTSELCNPTTLLNFNIIISAPVAIGATITFSVIKCCNGCTQPVGESFTFSALLGVLSSQSFNFQICDQSECCDCTTYTLQITNATLLAAGLSLTANMSALAVENIC</sequence>
<name>A0A174VPM2_9CLOT</name>